<feature type="domain" description="CBM6" evidence="6">
    <location>
        <begin position="958"/>
        <end position="1090"/>
    </location>
</feature>
<evidence type="ECO:0000313" key="7">
    <source>
        <dbReference type="EMBL" id="AXR85426.1"/>
    </source>
</evidence>
<dbReference type="InterPro" id="IPR001701">
    <property type="entry name" value="Glyco_hydro_9"/>
</dbReference>
<dbReference type="AlphaFoldDB" id="A0A346PYN7"/>
<dbReference type="Pfam" id="PF00759">
    <property type="entry name" value="Glyco_hydro_9"/>
    <property type="match status" value="1"/>
</dbReference>
<dbReference type="PANTHER" id="PTHR22298">
    <property type="entry name" value="ENDO-1,4-BETA-GLUCANASE"/>
    <property type="match status" value="1"/>
</dbReference>
<sequence>MVFNQNVQMFYRRWVSLLLAMLMTVLAPLTIMVDNAHAIAGVVQSVNVSQAGYSSNDFKTATVTASDKLSDTSYQILQGTTVIATGTMKDEGYVWGKYVYSIDFSSVTATGTNFTIRSNGVSSYTFPIQTNMWNEYKDEMTAFYRLLRTTDTFAAYPAGYSNIAPSNKILHPDSFLDDAFSPDRTTHYDLTGGWFDAGDYGKYGGNQWVQGNIAISYLRHASSAAVNFDKDTNGIPDLVDEAIFGSQYLVKFANQLGGAIHNILRKGGFVLPHKVTDNVPGNTDDRALEAVEAVGGSGKSSGSLAATARAIRTAIAGGKVAANKVAQLQTLANEFQAAAIIFYNYTLTHQSGNHGSYGTMNNGGIANPLLWAEVQLYLLTGDAAYKTQAQTRINAINEAYVSSTNYWDMHPIALAEFYPVADSAIKTKIQSILKHQAYYFITLMDETPYGVLNQFGNFGVNEPHASYMADLLRYYELFNDPVALRAAKKALYWIVGNNPWNISWVSGVGSNFTDFLHTRLDEEAYSQTNTGVVLPGAMVSGPNIKDPNNKLSSSPWYEDKPIWADDTNQWRYNEYSVSIQTGLFYTIMGLSALGGNASTGGAEPVKLPITWPIIGDYVTGDVTVFAQPEGSLSNVSANGIVLSPSDGVYTTTVSTSADAPYTERKVQIKGTDDSGFTTYSNTHFTVAPALPDPSHPLLFDDFNQKGIWGSQKLDWVNWYNQNGGTASYTRTTVDTRTVGKFAHTPAATTSKAKFQPWKYNANLNGYRYLNFTMKNPGYPNTKIRIAANDGTKSVNLTSGEVAISSTWTTYQYDLNLHPTLNKSNVLIEVWLSNPTAGAYGEILIDEISAVNTNSGTAPTLSATGVNASIGNQSTVFTYTATYTDANNQAPFDVQVVIDGVIRSMTAADPTDTTYSDGRVYTYATTLPVGTHKFYFRTTDTTTNFVSTSVQTGPTVIRNKLEAEVLSINLTNYTHAVKDNADASGGKYRLFNGRQANDYIEYAVNVPKAGTYQVSARAMRLSDNGIYQLQINGSNQGTPFDTYQSSGKYLDYALGNVTITSPGTQLFRFKVTGKNASSLGYKLPLDFIQLVPVP</sequence>
<evidence type="ECO:0000256" key="5">
    <source>
        <dbReference type="ARBA" id="ARBA00023326"/>
    </source>
</evidence>
<dbReference type="Pfam" id="PF02927">
    <property type="entry name" value="CelD_N"/>
    <property type="match status" value="1"/>
</dbReference>
<keyword evidence="4" id="KW-0326">Glycosidase</keyword>
<dbReference type="GO" id="GO:0000272">
    <property type="term" value="P:polysaccharide catabolic process"/>
    <property type="evidence" value="ECO:0007669"/>
    <property type="project" value="UniProtKB-KW"/>
</dbReference>
<dbReference type="SMR" id="A0A346PYN7"/>
<evidence type="ECO:0000259" key="6">
    <source>
        <dbReference type="PROSITE" id="PS51175"/>
    </source>
</evidence>
<evidence type="ECO:0000256" key="1">
    <source>
        <dbReference type="ARBA" id="ARBA00007072"/>
    </source>
</evidence>
<dbReference type="GO" id="GO:0008810">
    <property type="term" value="F:cellulase activity"/>
    <property type="evidence" value="ECO:0007669"/>
    <property type="project" value="InterPro"/>
</dbReference>
<organism evidence="7">
    <name type="scientific">Paenibacillus nanensis</name>
    <dbReference type="NCBI Taxonomy" id="393251"/>
    <lineage>
        <taxon>Bacteria</taxon>
        <taxon>Bacillati</taxon>
        <taxon>Bacillota</taxon>
        <taxon>Bacilli</taxon>
        <taxon>Bacillales</taxon>
        <taxon>Paenibacillaceae</taxon>
        <taxon>Paenibacillus</taxon>
    </lineage>
</organism>
<evidence type="ECO:0000256" key="4">
    <source>
        <dbReference type="ARBA" id="ARBA00023295"/>
    </source>
</evidence>
<keyword evidence="5" id="KW-0624">Polysaccharide degradation</keyword>
<dbReference type="CDD" id="cd02850">
    <property type="entry name" value="E_set_Cellulase_N"/>
    <property type="match status" value="1"/>
</dbReference>
<dbReference type="InterPro" id="IPR004197">
    <property type="entry name" value="Cellulase_Ig-like"/>
</dbReference>
<dbReference type="SUPFAM" id="SSF49785">
    <property type="entry name" value="Galactose-binding domain-like"/>
    <property type="match status" value="1"/>
</dbReference>
<comment type="similarity">
    <text evidence="1">Belongs to the glycosyl hydrolase 9 (cellulase E) family.</text>
</comment>
<proteinExistence type="inferred from homology"/>
<dbReference type="InterPro" id="IPR012341">
    <property type="entry name" value="6hp_glycosidase-like_sf"/>
</dbReference>
<dbReference type="InterPro" id="IPR013783">
    <property type="entry name" value="Ig-like_fold"/>
</dbReference>
<dbReference type="EMBL" id="MG661269">
    <property type="protein sequence ID" value="AXR85426.1"/>
    <property type="molecule type" value="Genomic_DNA"/>
</dbReference>
<dbReference type="SUPFAM" id="SSF81296">
    <property type="entry name" value="E set domains"/>
    <property type="match status" value="1"/>
</dbReference>
<dbReference type="InterPro" id="IPR008928">
    <property type="entry name" value="6-hairpin_glycosidase_sf"/>
</dbReference>
<evidence type="ECO:0000256" key="3">
    <source>
        <dbReference type="ARBA" id="ARBA00023277"/>
    </source>
</evidence>
<name>A0A346PYN7_9BACL</name>
<dbReference type="InterPro" id="IPR014756">
    <property type="entry name" value="Ig_E-set"/>
</dbReference>
<dbReference type="InterPro" id="IPR008979">
    <property type="entry name" value="Galactose-bd-like_sf"/>
</dbReference>
<keyword evidence="2" id="KW-0378">Hydrolase</keyword>
<dbReference type="Gene3D" id="2.60.120.260">
    <property type="entry name" value="Galactose-binding domain-like"/>
    <property type="match status" value="1"/>
</dbReference>
<protein>
    <submittedName>
        <fullName evidence="7">Xanthanase GH9</fullName>
    </submittedName>
</protein>
<evidence type="ECO:0000256" key="2">
    <source>
        <dbReference type="ARBA" id="ARBA00022801"/>
    </source>
</evidence>
<accession>A0A346PYN7</accession>
<dbReference type="PROSITE" id="PS51175">
    <property type="entry name" value="CBM6"/>
    <property type="match status" value="1"/>
</dbReference>
<keyword evidence="3" id="KW-0119">Carbohydrate metabolism</keyword>
<dbReference type="InterPro" id="IPR005084">
    <property type="entry name" value="CBM6"/>
</dbReference>
<dbReference type="Gene3D" id="1.50.10.10">
    <property type="match status" value="1"/>
</dbReference>
<dbReference type="Gene3D" id="2.60.40.10">
    <property type="entry name" value="Immunoglobulins"/>
    <property type="match status" value="1"/>
</dbReference>
<dbReference type="GO" id="GO:0030246">
    <property type="term" value="F:carbohydrate binding"/>
    <property type="evidence" value="ECO:0007669"/>
    <property type="project" value="InterPro"/>
</dbReference>
<gene>
    <name evidence="7" type="primary">xan9</name>
</gene>
<reference evidence="7" key="1">
    <citation type="submission" date="2017-12" db="EMBL/GenBank/DDBJ databases">
        <title>Structural dynamics and catalytic properties of a multi-modular xanthanase.</title>
        <authorList>
            <person name="Moroz O.V."/>
            <person name="Jensen P.F."/>
            <person name="McDonald S.P."/>
            <person name="McGregor N."/>
            <person name="Blagova E."/>
            <person name="Comamala G."/>
            <person name="Segura D.R."/>
            <person name="Anderson L."/>
            <person name="Vasu S.M."/>
            <person name="Rao V.P."/>
            <person name="Giger L."/>
            <person name="Monrad R.N."/>
            <person name="Svendsen A."/>
            <person name="Nielsen J.E."/>
            <person name="Henrissat B."/>
            <person name="Davies G.J."/>
            <person name="Brumer H."/>
            <person name="Rand K."/>
            <person name="Wilson K.S."/>
        </authorList>
    </citation>
    <scope>NUCLEOTIDE SEQUENCE</scope>
    <source>
        <strain evidence="7">62047</strain>
    </source>
</reference>
<dbReference type="SUPFAM" id="SSF48208">
    <property type="entry name" value="Six-hairpin glycosidases"/>
    <property type="match status" value="1"/>
</dbReference>